<dbReference type="PANTHER" id="PTHR11592">
    <property type="entry name" value="GLUTATHIONE PEROXIDASE"/>
    <property type="match status" value="1"/>
</dbReference>
<dbReference type="GO" id="GO:0006979">
    <property type="term" value="P:response to oxidative stress"/>
    <property type="evidence" value="ECO:0007669"/>
    <property type="project" value="InterPro"/>
</dbReference>
<keyword evidence="3 4" id="KW-0560">Oxidoreductase</keyword>
<dbReference type="PANTHER" id="PTHR11592:SF78">
    <property type="entry name" value="GLUTATHIONE PEROXIDASE"/>
    <property type="match status" value="1"/>
</dbReference>
<dbReference type="SUPFAM" id="SSF52833">
    <property type="entry name" value="Thioredoxin-like"/>
    <property type="match status" value="1"/>
</dbReference>
<dbReference type="AlphaFoldDB" id="A0AAD9INN0"/>
<evidence type="ECO:0000259" key="7">
    <source>
        <dbReference type="PROSITE" id="PS51352"/>
    </source>
</evidence>
<dbReference type="PRINTS" id="PR01011">
    <property type="entry name" value="GLUTPROXDASE"/>
</dbReference>
<dbReference type="InterPro" id="IPR036249">
    <property type="entry name" value="Thioredoxin-like_sf"/>
</dbReference>
<evidence type="ECO:0000256" key="2">
    <source>
        <dbReference type="ARBA" id="ARBA00022559"/>
    </source>
</evidence>
<name>A0AAD9INN0_PROWI</name>
<feature type="domain" description="Thioredoxin" evidence="7">
    <location>
        <begin position="141"/>
        <end position="306"/>
    </location>
</feature>
<keyword evidence="2 4" id="KW-0575">Peroxidase</keyword>
<feature type="transmembrane region" description="Helical" evidence="6">
    <location>
        <begin position="20"/>
        <end position="42"/>
    </location>
</feature>
<dbReference type="PROSITE" id="PS51352">
    <property type="entry name" value="THIOREDOXIN_2"/>
    <property type="match status" value="1"/>
</dbReference>
<dbReference type="FunFam" id="3.40.30.10:FF:000010">
    <property type="entry name" value="Glutathione peroxidase"/>
    <property type="match status" value="1"/>
</dbReference>
<proteinExistence type="inferred from homology"/>
<evidence type="ECO:0000256" key="3">
    <source>
        <dbReference type="ARBA" id="ARBA00023002"/>
    </source>
</evidence>
<dbReference type="InterPro" id="IPR013766">
    <property type="entry name" value="Thioredoxin_domain"/>
</dbReference>
<protein>
    <recommendedName>
        <fullName evidence="4">Glutathione peroxidase</fullName>
    </recommendedName>
</protein>
<dbReference type="PROSITE" id="PS51355">
    <property type="entry name" value="GLUTATHIONE_PEROXID_3"/>
    <property type="match status" value="1"/>
</dbReference>
<evidence type="ECO:0000256" key="5">
    <source>
        <dbReference type="SAM" id="MobiDB-lite"/>
    </source>
</evidence>
<feature type="compositionally biased region" description="Low complexity" evidence="5">
    <location>
        <begin position="125"/>
        <end position="135"/>
    </location>
</feature>
<keyword evidence="9" id="KW-1185">Reference proteome</keyword>
<evidence type="ECO:0000256" key="1">
    <source>
        <dbReference type="ARBA" id="ARBA00006926"/>
    </source>
</evidence>
<dbReference type="PROSITE" id="PS00763">
    <property type="entry name" value="GLUTATHIONE_PEROXID_2"/>
    <property type="match status" value="1"/>
</dbReference>
<evidence type="ECO:0000256" key="4">
    <source>
        <dbReference type="RuleBase" id="RU000499"/>
    </source>
</evidence>
<dbReference type="GO" id="GO:0004601">
    <property type="term" value="F:peroxidase activity"/>
    <property type="evidence" value="ECO:0007669"/>
    <property type="project" value="UniProtKB-KW"/>
</dbReference>
<sequence length="309" mass="34680">MASLGPIWPLTPGVALPRRGIGSIITGAVLLILAGCGAVYYYHGGSRLASRHLSEAQQRHQEYLAGHQDVARAEADFEREIKRRQEGLEGILTPQQRLQLSEHEEQQGLAQHAAHDPHAHEAWHQHQAQQQAQQQHGDEALSPTRSIYDFPVTSIHGESFTMERYRGKVLLIVNVASACGYTQSNYDGLQQLYERYAAYGLEIVAFPCNQFGAQESGSNADIYNFATSNYHVSFPLMSKVEVNGEGEDPLFRWLKEATPLPPGEAADLDWNFNKFLVDKWGRPQKRYRSAMDYPALTNDIYTELVKTSP</sequence>
<dbReference type="Proteomes" id="UP001255856">
    <property type="component" value="Unassembled WGS sequence"/>
</dbReference>
<comment type="caution">
    <text evidence="8">The sequence shown here is derived from an EMBL/GenBank/DDBJ whole genome shotgun (WGS) entry which is preliminary data.</text>
</comment>
<reference evidence="8" key="1">
    <citation type="submission" date="2021-01" db="EMBL/GenBank/DDBJ databases">
        <authorList>
            <person name="Eckstrom K.M.E."/>
        </authorList>
    </citation>
    <scope>NUCLEOTIDE SEQUENCE</scope>
    <source>
        <strain evidence="8">UVCC 0001</strain>
    </source>
</reference>
<evidence type="ECO:0000313" key="8">
    <source>
        <dbReference type="EMBL" id="KAK2080920.1"/>
    </source>
</evidence>
<evidence type="ECO:0000313" key="9">
    <source>
        <dbReference type="Proteomes" id="UP001255856"/>
    </source>
</evidence>
<gene>
    <name evidence="8" type="ORF">QBZ16_000774</name>
</gene>
<evidence type="ECO:0000256" key="6">
    <source>
        <dbReference type="SAM" id="Phobius"/>
    </source>
</evidence>
<dbReference type="Gene3D" id="3.40.30.10">
    <property type="entry name" value="Glutaredoxin"/>
    <property type="match status" value="1"/>
</dbReference>
<dbReference type="CDD" id="cd00340">
    <property type="entry name" value="GSH_Peroxidase"/>
    <property type="match status" value="1"/>
</dbReference>
<dbReference type="InterPro" id="IPR029759">
    <property type="entry name" value="GPX_AS"/>
</dbReference>
<keyword evidence="6" id="KW-0472">Membrane</keyword>
<dbReference type="PROSITE" id="PS00460">
    <property type="entry name" value="GLUTATHIONE_PEROXID_1"/>
    <property type="match status" value="1"/>
</dbReference>
<dbReference type="EMBL" id="JASFZW010000001">
    <property type="protein sequence ID" value="KAK2080920.1"/>
    <property type="molecule type" value="Genomic_DNA"/>
</dbReference>
<organism evidence="8 9">
    <name type="scientific">Prototheca wickerhamii</name>
    <dbReference type="NCBI Taxonomy" id="3111"/>
    <lineage>
        <taxon>Eukaryota</taxon>
        <taxon>Viridiplantae</taxon>
        <taxon>Chlorophyta</taxon>
        <taxon>core chlorophytes</taxon>
        <taxon>Trebouxiophyceae</taxon>
        <taxon>Chlorellales</taxon>
        <taxon>Chlorellaceae</taxon>
        <taxon>Prototheca</taxon>
    </lineage>
</organism>
<dbReference type="Pfam" id="PF00255">
    <property type="entry name" value="GSHPx"/>
    <property type="match status" value="1"/>
</dbReference>
<keyword evidence="6" id="KW-1133">Transmembrane helix</keyword>
<feature type="compositionally biased region" description="Basic and acidic residues" evidence="5">
    <location>
        <begin position="113"/>
        <end position="124"/>
    </location>
</feature>
<comment type="similarity">
    <text evidence="1 4">Belongs to the glutathione peroxidase family.</text>
</comment>
<feature type="region of interest" description="Disordered" evidence="5">
    <location>
        <begin position="101"/>
        <end position="140"/>
    </location>
</feature>
<dbReference type="InterPro" id="IPR029760">
    <property type="entry name" value="GPX_CS"/>
</dbReference>
<accession>A0AAD9INN0</accession>
<keyword evidence="6" id="KW-0812">Transmembrane</keyword>
<dbReference type="InterPro" id="IPR000889">
    <property type="entry name" value="Glutathione_peroxidase"/>
</dbReference>